<name>A0A6I8MBW1_9FUSO</name>
<feature type="signal peptide" evidence="1">
    <location>
        <begin position="1"/>
        <end position="27"/>
    </location>
</feature>
<accession>A0A6I8MBW1</accession>
<dbReference type="Proteomes" id="UP000419017">
    <property type="component" value="Unassembled WGS sequence"/>
</dbReference>
<evidence type="ECO:0000256" key="1">
    <source>
        <dbReference type="SAM" id="SignalP"/>
    </source>
</evidence>
<protein>
    <submittedName>
        <fullName evidence="2">Uncharacterized protein</fullName>
    </submittedName>
</protein>
<proteinExistence type="predicted"/>
<evidence type="ECO:0000313" key="2">
    <source>
        <dbReference type="EMBL" id="VWL84977.1"/>
    </source>
</evidence>
<keyword evidence="1" id="KW-0732">Signal</keyword>
<reference evidence="2 3" key="1">
    <citation type="submission" date="2019-10" db="EMBL/GenBank/DDBJ databases">
        <authorList>
            <person name="Blom J."/>
        </authorList>
    </citation>
    <scope>NUCLEOTIDE SEQUENCE [LARGE SCALE GENOMIC DNA]</scope>
    <source>
        <strain evidence="2 3">ES3154-GLU</strain>
    </source>
</reference>
<organism evidence="2 3">
    <name type="scientific">Oceanivirga miroungae</name>
    <dbReference type="NCBI Taxonomy" id="1130046"/>
    <lineage>
        <taxon>Bacteria</taxon>
        <taxon>Fusobacteriati</taxon>
        <taxon>Fusobacteriota</taxon>
        <taxon>Fusobacteriia</taxon>
        <taxon>Fusobacteriales</taxon>
        <taxon>Leptotrichiaceae</taxon>
        <taxon>Oceanivirga</taxon>
    </lineage>
</organism>
<evidence type="ECO:0000313" key="3">
    <source>
        <dbReference type="Proteomes" id="UP000419017"/>
    </source>
</evidence>
<sequence>MRKKLFHKTLSLISLMFFCINSILVFSNTNTETNLQNFKVWKTSSEEYSCTKWDTREVCETRTREVEDGTEEYNCHSVDDYEDKETCHDVNIPKDCRTVDDYEDRESCTTTRVRTGSHEECTGGGTREECSDETHQVCRVWGSSSGMASTGPGRDVCQKWDDETVSVCHDVDIPRECHSVDDYEDKESCTTTRVRTGSHEECTGGGTREECSTTRVRTGSHEECTGGGTRRECSTTRVRTGSHEECDTRTRYRTEEYEDCDDESYSYTGTCTRDNSHWENINPGDTSLVDVINKLNSYAIVYKNDTLTVNDIIKLNNENNIRITKQPSTSRTGESKYEITARVNGSTRKIQGTAMVVDKPNLTYKQIRTAVINSTVVPNQVYETIVPSNEILNDNRYTVSIIGNVDTATIGVKPVNLKVTDTLKNKEFTGYTSDVRVQEEMKPITWKDNIEKYIDSKFEIINKKLEKEMEIEI</sequence>
<dbReference type="EMBL" id="CABWIB010000001">
    <property type="protein sequence ID" value="VWL84977.1"/>
    <property type="molecule type" value="Genomic_DNA"/>
</dbReference>
<feature type="chain" id="PRO_5026238172" evidence="1">
    <location>
        <begin position="28"/>
        <end position="473"/>
    </location>
</feature>
<dbReference type="AlphaFoldDB" id="A0A6I8MBW1"/>
<dbReference type="RefSeq" id="WP_156683017.1">
    <property type="nucleotide sequence ID" value="NZ_CABWIB010000001.1"/>
</dbReference>
<gene>
    <name evidence="2" type="ORF">OMES3154_00249</name>
</gene>
<keyword evidence="3" id="KW-1185">Reference proteome</keyword>